<evidence type="ECO:0000256" key="2">
    <source>
        <dbReference type="ARBA" id="ARBA00005988"/>
    </source>
</evidence>
<feature type="chain" id="PRO_5046845687" description="Peptidase M14 domain-containing protein" evidence="10">
    <location>
        <begin position="30"/>
        <end position="1028"/>
    </location>
</feature>
<evidence type="ECO:0000256" key="5">
    <source>
        <dbReference type="ARBA" id="ARBA00022833"/>
    </source>
</evidence>
<protein>
    <recommendedName>
        <fullName evidence="11">Peptidase M14 domain-containing protein</fullName>
    </recommendedName>
</protein>
<dbReference type="SMART" id="SM00631">
    <property type="entry name" value="Zn_pept"/>
    <property type="match status" value="1"/>
</dbReference>
<keyword evidence="5" id="KW-0862">Zinc</keyword>
<evidence type="ECO:0000256" key="8">
    <source>
        <dbReference type="SAM" id="MobiDB-lite"/>
    </source>
</evidence>
<evidence type="ECO:0000256" key="6">
    <source>
        <dbReference type="ARBA" id="ARBA00023049"/>
    </source>
</evidence>
<comment type="similarity">
    <text evidence="2 7">Belongs to the peptidase M14 family.</text>
</comment>
<keyword evidence="9" id="KW-1133">Transmembrane helix</keyword>
<reference evidence="12 13" key="1">
    <citation type="journal article" date="2019" name="Int. J. Syst. Evol. Microbiol.">
        <title>The Global Catalogue of Microorganisms (GCM) 10K type strain sequencing project: providing services to taxonomists for standard genome sequencing and annotation.</title>
        <authorList>
            <consortium name="The Broad Institute Genomics Platform"/>
            <consortium name="The Broad Institute Genome Sequencing Center for Infectious Disease"/>
            <person name="Wu L."/>
            <person name="Ma J."/>
        </authorList>
    </citation>
    <scope>NUCLEOTIDE SEQUENCE [LARGE SCALE GENOMIC DNA]</scope>
    <source>
        <strain evidence="12 13">JCM 13584</strain>
    </source>
</reference>
<evidence type="ECO:0000313" key="13">
    <source>
        <dbReference type="Proteomes" id="UP001499954"/>
    </source>
</evidence>
<comment type="caution">
    <text evidence="12">The sequence shown here is derived from an EMBL/GenBank/DDBJ whole genome shotgun (WGS) entry which is preliminary data.</text>
</comment>
<feature type="signal peptide" evidence="10">
    <location>
        <begin position="1"/>
        <end position="29"/>
    </location>
</feature>
<dbReference type="PANTHER" id="PTHR11705">
    <property type="entry name" value="PROTEASE FAMILY M14 CARBOXYPEPTIDASE A,B"/>
    <property type="match status" value="1"/>
</dbReference>
<dbReference type="Proteomes" id="UP001499954">
    <property type="component" value="Unassembled WGS sequence"/>
</dbReference>
<dbReference type="Pfam" id="PF00246">
    <property type="entry name" value="Peptidase_M14"/>
    <property type="match status" value="1"/>
</dbReference>
<comment type="cofactor">
    <cofactor evidence="1">
        <name>Zn(2+)</name>
        <dbReference type="ChEBI" id="CHEBI:29105"/>
    </cofactor>
</comment>
<accession>A0ABN2Q0N7</accession>
<evidence type="ECO:0000256" key="10">
    <source>
        <dbReference type="SAM" id="SignalP"/>
    </source>
</evidence>
<dbReference type="PANTHER" id="PTHR11705:SF143">
    <property type="entry name" value="SLL0236 PROTEIN"/>
    <property type="match status" value="1"/>
</dbReference>
<keyword evidence="10" id="KW-0732">Signal</keyword>
<keyword evidence="13" id="KW-1185">Reference proteome</keyword>
<evidence type="ECO:0000256" key="1">
    <source>
        <dbReference type="ARBA" id="ARBA00001947"/>
    </source>
</evidence>
<evidence type="ECO:0000256" key="9">
    <source>
        <dbReference type="SAM" id="Phobius"/>
    </source>
</evidence>
<evidence type="ECO:0000256" key="7">
    <source>
        <dbReference type="PROSITE-ProRule" id="PRU01379"/>
    </source>
</evidence>
<dbReference type="EMBL" id="BAAAMK010000001">
    <property type="protein sequence ID" value="GAA1940666.1"/>
    <property type="molecule type" value="Genomic_DNA"/>
</dbReference>
<sequence>MTFRHVLSGVGVAAIVGATLVTASAPAVAATPTPGALPISYPISSLVDAPASYPSQPSLAVPEDNPADASIARGAVPYDEIAPRLNTLMAQSDRISVQVVGQSVLGRDIHLVTITSPETAAETAQQAAWRDEIKHDAAGAAADDELMSGYKVPVWFNANIHGNEWEGTDGVLPYIEHLATAPIEEVSDVLDGYRLYFTVTNNPDGRALGQRANGDGFDANRDMITGVTPEARIIRDLSGIIQPTFYVDLHGYTNVLQIEPCGPPHGENYEYDLFLPHAYEAALAIEEAVVDANIPGNTYLAANGGATTENTGKVKIPYRDIRSGWDDWPPIFTPQFIAYQGAITNTVELPLGRTNNAAQNQANTLVNVEVAELVIETSVDYVVDNAAALLENQIEIFRRGDAGEELRTIAADADPTTIPGPDQWADIWDETDVYRAEFPRGYVIPMGAAQRSATDAARLVDQLIANGVEVSRATAAFTVDGVEYPAGSYVVDMHQPLRGMANVLLDEGSDISERVPDMYDISAWSLALLWGADVIDVGSTTDADLPMPVEAVEEAAPTGAVPAEGAYLELATAGAAEYQAINALLDAEVPVSAFEDGGVIIAGSSRDAAQVVADAYGVAFTASDGLRLREEPSRGLDRLTVAYSGTQDDRVTLQRLGLTDIRLVTAATITSGAVDLATADVLWVGGNLAFTGANAAGATKVQEFLAAGKGVAGKGTAVAAFANAFGLTTVTANSGTSGSNGIVHVADADGGLLSTYAQDTAFVYPAVWYTGLGENAEVEQSYASDETFVAGHWADSAGRSTTDAAGQASVVTATAAGGSRLAMLGTSVNFRTHPVGSYPAIARSLYWVAGEGAEVVPPVIEEDLTEETRGGVSLPDSVEAGATVRVGIEGDLEGTAFQAVLFSTPVQLGTKTVLDGGFEVTVPADTEPGVHRLAVITTSGELFGWDDFTVTEAVDGETPGGETPIETEEPTAPGSGSGSGTASSGSGDGLADTGFPVALPLGIGAGVLLLGAAVVLIARRRRIGASAE</sequence>
<keyword evidence="6" id="KW-0482">Metalloprotease</keyword>
<evidence type="ECO:0000256" key="4">
    <source>
        <dbReference type="ARBA" id="ARBA00022801"/>
    </source>
</evidence>
<dbReference type="RefSeq" id="WP_211373485.1">
    <property type="nucleotide sequence ID" value="NZ_BAAAMK010000001.1"/>
</dbReference>
<proteinExistence type="inferred from homology"/>
<feature type="domain" description="Peptidase M14" evidence="11">
    <location>
        <begin position="74"/>
        <end position="438"/>
    </location>
</feature>
<name>A0ABN2Q0N7_9MICO</name>
<feature type="transmembrane region" description="Helical" evidence="9">
    <location>
        <begin position="997"/>
        <end position="1018"/>
    </location>
</feature>
<dbReference type="InterPro" id="IPR000834">
    <property type="entry name" value="Peptidase_M14"/>
</dbReference>
<keyword evidence="9" id="KW-0472">Membrane</keyword>
<feature type="region of interest" description="Disordered" evidence="8">
    <location>
        <begin position="953"/>
        <end position="988"/>
    </location>
</feature>
<keyword evidence="3" id="KW-0645">Protease</keyword>
<dbReference type="PROSITE" id="PS52035">
    <property type="entry name" value="PEPTIDASE_M14"/>
    <property type="match status" value="1"/>
</dbReference>
<evidence type="ECO:0000259" key="11">
    <source>
        <dbReference type="PROSITE" id="PS52035"/>
    </source>
</evidence>
<gene>
    <name evidence="12" type="ORF">GCM10009717_03730</name>
</gene>
<feature type="active site" description="Proton donor/acceptor" evidence="7">
    <location>
        <position position="395"/>
    </location>
</feature>
<dbReference type="Gene3D" id="3.40.630.10">
    <property type="entry name" value="Zn peptidases"/>
    <property type="match status" value="1"/>
</dbReference>
<evidence type="ECO:0000313" key="12">
    <source>
        <dbReference type="EMBL" id="GAA1940666.1"/>
    </source>
</evidence>
<evidence type="ECO:0000256" key="3">
    <source>
        <dbReference type="ARBA" id="ARBA00022670"/>
    </source>
</evidence>
<organism evidence="12 13">
    <name type="scientific">Agromyces allii</name>
    <dbReference type="NCBI Taxonomy" id="393607"/>
    <lineage>
        <taxon>Bacteria</taxon>
        <taxon>Bacillati</taxon>
        <taxon>Actinomycetota</taxon>
        <taxon>Actinomycetes</taxon>
        <taxon>Micrococcales</taxon>
        <taxon>Microbacteriaceae</taxon>
        <taxon>Agromyces</taxon>
    </lineage>
</organism>
<feature type="compositionally biased region" description="Low complexity" evidence="8">
    <location>
        <begin position="956"/>
        <end position="988"/>
    </location>
</feature>
<keyword evidence="4" id="KW-0378">Hydrolase</keyword>
<keyword evidence="9" id="KW-0812">Transmembrane</keyword>
<dbReference type="SUPFAM" id="SSF53187">
    <property type="entry name" value="Zn-dependent exopeptidases"/>
    <property type="match status" value="1"/>
</dbReference>